<dbReference type="PANTHER" id="PTHR33336">
    <property type="entry name" value="QUINOL MONOOXYGENASE YGIN-RELATED"/>
    <property type="match status" value="1"/>
</dbReference>
<dbReference type="GO" id="GO:0004497">
    <property type="term" value="F:monooxygenase activity"/>
    <property type="evidence" value="ECO:0007669"/>
    <property type="project" value="UniProtKB-KW"/>
</dbReference>
<dbReference type="InterPro" id="IPR050744">
    <property type="entry name" value="AI-2_Isomerase_LsrG"/>
</dbReference>
<keyword evidence="2" id="KW-0560">Oxidoreductase</keyword>
<organism evidence="2">
    <name type="scientific">Paenibacillus sp. SYP-B3998</name>
    <dbReference type="NCBI Taxonomy" id="2678564"/>
    <lineage>
        <taxon>Bacteria</taxon>
        <taxon>Bacillati</taxon>
        <taxon>Bacillota</taxon>
        <taxon>Bacilli</taxon>
        <taxon>Bacillales</taxon>
        <taxon>Paenibacillaceae</taxon>
        <taxon>Paenibacillus</taxon>
    </lineage>
</organism>
<sequence>MTKMVIIHAYIHVKEDALDDVLEQMKPLIATTTQEPGNISYSLYRDINHANVLIMVEEWKDEQAIAIHDESSHLLHFLTNTKSFLTQPIQLNKYTVLT</sequence>
<evidence type="ECO:0000259" key="1">
    <source>
        <dbReference type="PROSITE" id="PS51725"/>
    </source>
</evidence>
<comment type="caution">
    <text evidence="2">The sequence shown here is derived from an EMBL/GenBank/DDBJ whole genome shotgun (WGS) entry which is preliminary data.</text>
</comment>
<reference evidence="2" key="1">
    <citation type="submission" date="2020-02" db="EMBL/GenBank/DDBJ databases">
        <authorList>
            <person name="Shen X.-R."/>
            <person name="Zhang Y.-X."/>
        </authorList>
    </citation>
    <scope>NUCLEOTIDE SEQUENCE</scope>
    <source>
        <strain evidence="2">SYP-B3998</strain>
    </source>
</reference>
<accession>A0A6G3ZYW9</accession>
<dbReference type="InterPro" id="IPR007138">
    <property type="entry name" value="ABM_dom"/>
</dbReference>
<keyword evidence="2" id="KW-0503">Monooxygenase</keyword>
<dbReference type="AlphaFoldDB" id="A0A6G3ZYW9"/>
<evidence type="ECO:0000313" key="2">
    <source>
        <dbReference type="EMBL" id="NEW06771.1"/>
    </source>
</evidence>
<dbReference type="PANTHER" id="PTHR33336:SF3">
    <property type="entry name" value="ABM DOMAIN-CONTAINING PROTEIN"/>
    <property type="match status" value="1"/>
</dbReference>
<protein>
    <submittedName>
        <fullName evidence="2">Antibiotic biosynthesis monooxygenase</fullName>
    </submittedName>
</protein>
<dbReference type="InterPro" id="IPR011008">
    <property type="entry name" value="Dimeric_a/b-barrel"/>
</dbReference>
<dbReference type="PROSITE" id="PS51725">
    <property type="entry name" value="ABM"/>
    <property type="match status" value="1"/>
</dbReference>
<dbReference type="EMBL" id="JAAIKC010000003">
    <property type="protein sequence ID" value="NEW06771.1"/>
    <property type="molecule type" value="Genomic_DNA"/>
</dbReference>
<gene>
    <name evidence="2" type="ORF">GK047_12180</name>
</gene>
<dbReference type="Gene3D" id="3.30.70.100">
    <property type="match status" value="1"/>
</dbReference>
<dbReference type="SUPFAM" id="SSF54909">
    <property type="entry name" value="Dimeric alpha+beta barrel"/>
    <property type="match status" value="1"/>
</dbReference>
<feature type="domain" description="ABM" evidence="1">
    <location>
        <begin position="5"/>
        <end position="97"/>
    </location>
</feature>
<dbReference type="Pfam" id="PF03992">
    <property type="entry name" value="ABM"/>
    <property type="match status" value="1"/>
</dbReference>
<proteinExistence type="predicted"/>
<name>A0A6G3ZYW9_9BACL</name>